<feature type="compositionally biased region" description="Basic and acidic residues" evidence="12">
    <location>
        <begin position="71"/>
        <end position="81"/>
    </location>
</feature>
<feature type="coiled-coil region" evidence="11">
    <location>
        <begin position="1000"/>
        <end position="1069"/>
    </location>
</feature>
<dbReference type="NCBIfam" id="NF004349">
    <property type="entry name" value="PRK05729.1"/>
    <property type="match status" value="1"/>
</dbReference>
<dbReference type="PANTHER" id="PTHR11946:SF109">
    <property type="entry name" value="VALINE--TRNA LIGASE"/>
    <property type="match status" value="1"/>
</dbReference>
<dbReference type="EMBL" id="JAZAVK010000026">
    <property type="protein sequence ID" value="KAK7429693.1"/>
    <property type="molecule type" value="Genomic_DNA"/>
</dbReference>
<evidence type="ECO:0000256" key="7">
    <source>
        <dbReference type="ARBA" id="ARBA00023146"/>
    </source>
</evidence>
<evidence type="ECO:0000256" key="5">
    <source>
        <dbReference type="ARBA" id="ARBA00022840"/>
    </source>
</evidence>
<feature type="compositionally biased region" description="Low complexity" evidence="12">
    <location>
        <begin position="59"/>
        <end position="70"/>
    </location>
</feature>
<dbReference type="InterPro" id="IPR002303">
    <property type="entry name" value="Valyl-tRNA_ligase"/>
</dbReference>
<dbReference type="PANTHER" id="PTHR11946">
    <property type="entry name" value="VALYL-TRNA SYNTHETASES"/>
    <property type="match status" value="1"/>
</dbReference>
<gene>
    <name evidence="15" type="primary">VAS1_1</name>
    <name evidence="15" type="ORF">QQZ08_003719</name>
</gene>
<dbReference type="SUPFAM" id="SSF52374">
    <property type="entry name" value="Nucleotidylyl transferase"/>
    <property type="match status" value="1"/>
</dbReference>
<protein>
    <recommendedName>
        <fullName evidence="2">valine--tRNA ligase</fullName>
        <ecNumber evidence="2">6.1.1.9</ecNumber>
    </recommendedName>
    <alternativeName>
        <fullName evidence="8">Valyl-tRNA synthetase</fullName>
    </alternativeName>
</protein>
<evidence type="ECO:0000313" key="15">
    <source>
        <dbReference type="EMBL" id="KAK7429693.1"/>
    </source>
</evidence>
<dbReference type="Pfam" id="PF00133">
    <property type="entry name" value="tRNA-synt_1"/>
    <property type="match status" value="1"/>
</dbReference>
<reference evidence="15 16" key="1">
    <citation type="journal article" date="2025" name="Microbiol. Resour. Announc.">
        <title>Draft genome sequences for Neonectria magnoliae and Neonectria punicea, canker pathogens of Liriodendron tulipifera and Acer saccharum in West Virginia.</title>
        <authorList>
            <person name="Petronek H.M."/>
            <person name="Kasson M.T."/>
            <person name="Metheny A.M."/>
            <person name="Stauder C.M."/>
            <person name="Lovett B."/>
            <person name="Lynch S.C."/>
            <person name="Garnas J.R."/>
            <person name="Kasson L.R."/>
            <person name="Stajich J.E."/>
        </authorList>
    </citation>
    <scope>NUCLEOTIDE SEQUENCE [LARGE SCALE GENOMIC DNA]</scope>
    <source>
        <strain evidence="15 16">NRRL 64651</strain>
    </source>
</reference>
<feature type="domain" description="Methionyl/Valyl/Leucyl/Isoleucyl-tRNA synthetase anticodon-binding" evidence="14">
    <location>
        <begin position="791"/>
        <end position="930"/>
    </location>
</feature>
<keyword evidence="11" id="KW-0175">Coiled coil</keyword>
<keyword evidence="7 10" id="KW-0030">Aminoacyl-tRNA synthetase</keyword>
<feature type="region of interest" description="Disordered" evidence="12">
    <location>
        <begin position="1"/>
        <end position="81"/>
    </location>
</feature>
<keyword evidence="16" id="KW-1185">Reference proteome</keyword>
<evidence type="ECO:0000256" key="10">
    <source>
        <dbReference type="RuleBase" id="RU363035"/>
    </source>
</evidence>
<dbReference type="CDD" id="cd00817">
    <property type="entry name" value="ValRS_core"/>
    <property type="match status" value="1"/>
</dbReference>
<organism evidence="15 16">
    <name type="scientific">Neonectria magnoliae</name>
    <dbReference type="NCBI Taxonomy" id="2732573"/>
    <lineage>
        <taxon>Eukaryota</taxon>
        <taxon>Fungi</taxon>
        <taxon>Dikarya</taxon>
        <taxon>Ascomycota</taxon>
        <taxon>Pezizomycotina</taxon>
        <taxon>Sordariomycetes</taxon>
        <taxon>Hypocreomycetidae</taxon>
        <taxon>Hypocreales</taxon>
        <taxon>Nectriaceae</taxon>
        <taxon>Neonectria</taxon>
    </lineage>
</organism>
<comment type="catalytic activity">
    <reaction evidence="9">
        <text>tRNA(Val) + L-valine + ATP = L-valyl-tRNA(Val) + AMP + diphosphate</text>
        <dbReference type="Rhea" id="RHEA:10704"/>
        <dbReference type="Rhea" id="RHEA-COMP:9672"/>
        <dbReference type="Rhea" id="RHEA-COMP:9708"/>
        <dbReference type="ChEBI" id="CHEBI:30616"/>
        <dbReference type="ChEBI" id="CHEBI:33019"/>
        <dbReference type="ChEBI" id="CHEBI:57762"/>
        <dbReference type="ChEBI" id="CHEBI:78442"/>
        <dbReference type="ChEBI" id="CHEBI:78537"/>
        <dbReference type="ChEBI" id="CHEBI:456215"/>
        <dbReference type="EC" id="6.1.1.9"/>
    </reaction>
</comment>
<dbReference type="Proteomes" id="UP001498421">
    <property type="component" value="Unassembled WGS sequence"/>
</dbReference>
<dbReference type="PRINTS" id="PR00986">
    <property type="entry name" value="TRNASYNTHVAL"/>
</dbReference>
<evidence type="ECO:0000256" key="8">
    <source>
        <dbReference type="ARBA" id="ARBA00029936"/>
    </source>
</evidence>
<dbReference type="Pfam" id="PF08264">
    <property type="entry name" value="Anticodon_1"/>
    <property type="match status" value="1"/>
</dbReference>
<dbReference type="InterPro" id="IPR037118">
    <property type="entry name" value="Val-tRNA_synth_C_sf"/>
</dbReference>
<keyword evidence="3 10" id="KW-0436">Ligase</keyword>
<evidence type="ECO:0000256" key="2">
    <source>
        <dbReference type="ARBA" id="ARBA00013169"/>
    </source>
</evidence>
<evidence type="ECO:0000259" key="14">
    <source>
        <dbReference type="Pfam" id="PF08264"/>
    </source>
</evidence>
<dbReference type="InterPro" id="IPR009008">
    <property type="entry name" value="Val/Leu/Ile-tRNA-synth_edit"/>
</dbReference>
<dbReference type="Gene3D" id="3.40.50.620">
    <property type="entry name" value="HUPs"/>
    <property type="match status" value="2"/>
</dbReference>
<evidence type="ECO:0000259" key="13">
    <source>
        <dbReference type="Pfam" id="PF00133"/>
    </source>
</evidence>
<dbReference type="PROSITE" id="PS00178">
    <property type="entry name" value="AA_TRNA_LIGASE_I"/>
    <property type="match status" value="1"/>
</dbReference>
<comment type="caution">
    <text evidence="15">The sequence shown here is derived from an EMBL/GenBank/DDBJ whole genome shotgun (WGS) entry which is preliminary data.</text>
</comment>
<accession>A0ABR1IA02</accession>
<dbReference type="EC" id="6.1.1.9" evidence="2"/>
<name>A0ABR1IA02_9HYPO</name>
<dbReference type="InterPro" id="IPR014729">
    <property type="entry name" value="Rossmann-like_a/b/a_fold"/>
</dbReference>
<dbReference type="SUPFAM" id="SSF47323">
    <property type="entry name" value="Anticodon-binding domain of a subclass of class I aminoacyl-tRNA synthetases"/>
    <property type="match status" value="1"/>
</dbReference>
<keyword evidence="5 10" id="KW-0067">ATP-binding</keyword>
<dbReference type="InterPro" id="IPR033705">
    <property type="entry name" value="Anticodon_Ia_Val"/>
</dbReference>
<dbReference type="Gene3D" id="3.90.740.10">
    <property type="entry name" value="Valyl/Leucyl/Isoleucyl-tRNA synthetase, editing domain"/>
    <property type="match status" value="1"/>
</dbReference>
<dbReference type="NCBIfam" id="TIGR00422">
    <property type="entry name" value="valS"/>
    <property type="match status" value="1"/>
</dbReference>
<sequence>MTTDNAQGNPLGAAEKPPPMTSDTKTTLHSTSAQVKTEKELEKERKKAEKQAKFDQKKAAQAQAAASNANKTREKKEKMKKAEVILPPFVEGTPAGEKKRLKPFDDPYYSSYHPVAVESAWYAWWEKEGFFKPHFTPEGKVKPEGSFVIVVPPPNVTGALHMGHALGNSLQDLLIRYNRQKGKTTLWLPGCDHAGIATRSVVEKMLWKVEKQTRHDLGRTKFVELVQDWKEEYHQKINNAFRKMGCSLDWSREAFTMDENFSAAVTDVFVKFHEEGIIYRANRLVNWDSTLMTALSNLEVDNKEVAGRTLLDVPGYQRKVEFGIIVHFKYPIENSDETVEVATTRPETMLGDSGIAVHPDDPRYTHLVGKFAVHPFIKGRRLPIVADKYVDREFGTGAVKLTPAHDTNDFNLGMIHKLEFINIFTDDGLINENGGPYQGQKRFDVRYSIQEDLKELGLYVDKKDNPMTVPLSERTKDVIEPIMKPQWWVKMSSLAEDAIKAVQNGEIKIKPESAEKSYLNWMANINDWCISRQLWWGHQCPVYYVRFEGEEGEHASGNRWFSGRTEEEALVKAKKAWPDKKFELVRDEDVLDTWFSAGLWPFVTLGWPKKTPDLSRLFPTSLLETGWDIIPFWVARMIFFSIKLTGQVPFSEVFCHSLIRDSDGRKMSKSLGNVIDPLDVIRGIELQPLHDKLLAGNLAPSEVKKATTYQKTAFPQGIPECGADALHFSLITYTTGGGDINFDINVIHSYRRFCNKIWNASKYVVGKLETVKGFVPANQRSLGGNESLAELWVLHKMNLAVKGVSEAIEQRNFMKSANIVYTHWYFQLCDVFIENSKALIQEGSEAQINSALQTLYSVLEAALVLSHPFLPFVSEELWQRLPRRPSDETKSIMVAKYPEWDQQFENPEAEAAYDIVLGCSKGVRSLMAEYAPKDKAKIFIQAYDAASHKTVSEEKSSIRSLCGKGAMDIDVISPDHARPAGCVAFPVSSAVSVFIHVKDRVDLDEEIAKATKKLDKASAAVQKQRRLVSDPAYIEKVAVATQDSDKKKLADLESEADGFEATIEQFEQLKLE</sequence>
<dbReference type="Gene3D" id="1.10.287.380">
    <property type="entry name" value="Valyl-tRNA synthetase, C-terminal domain"/>
    <property type="match status" value="1"/>
</dbReference>
<dbReference type="InterPro" id="IPR001412">
    <property type="entry name" value="aa-tRNA-synth_I_CS"/>
</dbReference>
<dbReference type="HAMAP" id="MF_02004">
    <property type="entry name" value="Val_tRNA_synth_type1"/>
    <property type="match status" value="1"/>
</dbReference>
<feature type="compositionally biased region" description="Polar residues" evidence="12">
    <location>
        <begin position="21"/>
        <end position="35"/>
    </location>
</feature>
<dbReference type="GO" id="GO:0004832">
    <property type="term" value="F:valine-tRNA ligase activity"/>
    <property type="evidence" value="ECO:0007669"/>
    <property type="project" value="UniProtKB-EC"/>
</dbReference>
<dbReference type="CDD" id="cd07962">
    <property type="entry name" value="Anticodon_Ia_Val"/>
    <property type="match status" value="1"/>
</dbReference>
<evidence type="ECO:0000256" key="4">
    <source>
        <dbReference type="ARBA" id="ARBA00022741"/>
    </source>
</evidence>
<dbReference type="InterPro" id="IPR002300">
    <property type="entry name" value="aa-tRNA-synth_Ia"/>
</dbReference>
<comment type="similarity">
    <text evidence="1 10">Belongs to the class-I aminoacyl-tRNA synthetase family.</text>
</comment>
<dbReference type="SUPFAM" id="SSF50677">
    <property type="entry name" value="ValRS/IleRS/LeuRS editing domain"/>
    <property type="match status" value="1"/>
</dbReference>
<evidence type="ECO:0000256" key="12">
    <source>
        <dbReference type="SAM" id="MobiDB-lite"/>
    </source>
</evidence>
<evidence type="ECO:0000256" key="3">
    <source>
        <dbReference type="ARBA" id="ARBA00022598"/>
    </source>
</evidence>
<evidence type="ECO:0000256" key="1">
    <source>
        <dbReference type="ARBA" id="ARBA00005594"/>
    </source>
</evidence>
<feature type="compositionally biased region" description="Basic and acidic residues" evidence="12">
    <location>
        <begin position="36"/>
        <end position="58"/>
    </location>
</feature>
<feature type="domain" description="Aminoacyl-tRNA synthetase class Ia" evidence="13">
    <location>
        <begin position="121"/>
        <end position="743"/>
    </location>
</feature>
<evidence type="ECO:0000256" key="11">
    <source>
        <dbReference type="SAM" id="Coils"/>
    </source>
</evidence>
<evidence type="ECO:0000256" key="9">
    <source>
        <dbReference type="ARBA" id="ARBA00047552"/>
    </source>
</evidence>
<dbReference type="InterPro" id="IPR013155">
    <property type="entry name" value="M/V/L/I-tRNA-synth_anticd-bd"/>
</dbReference>
<keyword evidence="4 10" id="KW-0547">Nucleotide-binding</keyword>
<proteinExistence type="inferred from homology"/>
<evidence type="ECO:0000256" key="6">
    <source>
        <dbReference type="ARBA" id="ARBA00022917"/>
    </source>
</evidence>
<evidence type="ECO:0000313" key="16">
    <source>
        <dbReference type="Proteomes" id="UP001498421"/>
    </source>
</evidence>
<dbReference type="Gene3D" id="1.10.730.10">
    <property type="entry name" value="Isoleucyl-tRNA Synthetase, Domain 1"/>
    <property type="match status" value="1"/>
</dbReference>
<dbReference type="InterPro" id="IPR009080">
    <property type="entry name" value="tRNAsynth_Ia_anticodon-bd"/>
</dbReference>
<keyword evidence="6 10" id="KW-0648">Protein biosynthesis</keyword>